<dbReference type="PANTHER" id="PTHR11467:SF36">
    <property type="entry name" value="HISTONE 24-RELATED"/>
    <property type="match status" value="1"/>
</dbReference>
<evidence type="ECO:0000256" key="7">
    <source>
        <dbReference type="SAM" id="MobiDB-lite"/>
    </source>
</evidence>
<reference evidence="9 10" key="1">
    <citation type="submission" date="2020-07" db="EMBL/GenBank/DDBJ databases">
        <title>The yeast mating-type switching endonuclease HO is a domesticated member of an unorthodox homing genetic element family.</title>
        <authorList>
            <person name="Coughlan A.Y."/>
            <person name="Lombardi L."/>
            <person name="Braun-Galleani S."/>
            <person name="Martos A.R."/>
            <person name="Galeote V."/>
            <person name="Bigey F."/>
            <person name="Dequin S."/>
            <person name="Byrne K.P."/>
            <person name="Wolfe K.H."/>
        </authorList>
    </citation>
    <scope>NUCLEOTIDE SEQUENCE [LARGE SCALE GENOMIC DNA]</scope>
    <source>
        <strain evidence="9 10">NRRL Y-6702</strain>
    </source>
</reference>
<dbReference type="InterPro" id="IPR036390">
    <property type="entry name" value="WH_DNA-bd_sf"/>
</dbReference>
<dbReference type="PROSITE" id="PS51504">
    <property type="entry name" value="H15"/>
    <property type="match status" value="2"/>
</dbReference>
<dbReference type="SMART" id="SM00526">
    <property type="entry name" value="H15"/>
    <property type="match status" value="2"/>
</dbReference>
<dbReference type="Proteomes" id="UP000509704">
    <property type="component" value="Chromosome 6"/>
</dbReference>
<feature type="compositionally biased region" description="Low complexity" evidence="7">
    <location>
        <begin position="144"/>
        <end position="167"/>
    </location>
</feature>
<dbReference type="SUPFAM" id="SSF46785">
    <property type="entry name" value="Winged helix' DNA-binding domain"/>
    <property type="match status" value="2"/>
</dbReference>
<name>A0A7H9B615_ZYGMR</name>
<evidence type="ECO:0000256" key="6">
    <source>
        <dbReference type="ARBA" id="ARBA00023242"/>
    </source>
</evidence>
<dbReference type="EMBL" id="CP058609">
    <property type="protein sequence ID" value="QLG74007.1"/>
    <property type="molecule type" value="Genomic_DNA"/>
</dbReference>
<evidence type="ECO:0000256" key="3">
    <source>
        <dbReference type="ARBA" id="ARBA00020833"/>
    </source>
</evidence>
<dbReference type="GO" id="GO:0000786">
    <property type="term" value="C:nucleosome"/>
    <property type="evidence" value="ECO:0007669"/>
    <property type="project" value="InterPro"/>
</dbReference>
<keyword evidence="4" id="KW-0158">Chromosome</keyword>
<feature type="compositionally biased region" description="Low complexity" evidence="7">
    <location>
        <begin position="15"/>
        <end position="44"/>
    </location>
</feature>
<keyword evidence="5" id="KW-0238">DNA-binding</keyword>
<dbReference type="AlphaFoldDB" id="A0A7H9B615"/>
<feature type="compositionally biased region" description="Basic residues" evidence="7">
    <location>
        <begin position="1"/>
        <end position="14"/>
    </location>
</feature>
<dbReference type="CDD" id="cd00073">
    <property type="entry name" value="H15"/>
    <property type="match status" value="1"/>
</dbReference>
<evidence type="ECO:0000313" key="10">
    <source>
        <dbReference type="Proteomes" id="UP000509704"/>
    </source>
</evidence>
<dbReference type="KEGG" id="zmk:HG535_0F05190"/>
<dbReference type="GO" id="GO:0030261">
    <property type="term" value="P:chromosome condensation"/>
    <property type="evidence" value="ECO:0007669"/>
    <property type="project" value="TreeGrafter"/>
</dbReference>
<feature type="region of interest" description="Disordered" evidence="7">
    <location>
        <begin position="1"/>
        <end position="64"/>
    </location>
</feature>
<organism evidence="9 10">
    <name type="scientific">Zygotorulaspora mrakii</name>
    <name type="common">Zygosaccharomyces mrakii</name>
    <dbReference type="NCBI Taxonomy" id="42260"/>
    <lineage>
        <taxon>Eukaryota</taxon>
        <taxon>Fungi</taxon>
        <taxon>Dikarya</taxon>
        <taxon>Ascomycota</taxon>
        <taxon>Saccharomycotina</taxon>
        <taxon>Saccharomycetes</taxon>
        <taxon>Saccharomycetales</taxon>
        <taxon>Saccharomycetaceae</taxon>
        <taxon>Zygotorulaspora</taxon>
    </lineage>
</organism>
<dbReference type="InterPro" id="IPR036388">
    <property type="entry name" value="WH-like_DNA-bd_sf"/>
</dbReference>
<feature type="region of interest" description="Disordered" evidence="7">
    <location>
        <begin position="143"/>
        <end position="191"/>
    </location>
</feature>
<feature type="domain" description="H15" evidence="8">
    <location>
        <begin position="191"/>
        <end position="266"/>
    </location>
</feature>
<dbReference type="GeneID" id="59237765"/>
<keyword evidence="10" id="KW-1185">Reference proteome</keyword>
<evidence type="ECO:0000256" key="4">
    <source>
        <dbReference type="ARBA" id="ARBA00022454"/>
    </source>
</evidence>
<evidence type="ECO:0000256" key="5">
    <source>
        <dbReference type="ARBA" id="ARBA00023125"/>
    </source>
</evidence>
<dbReference type="InterPro" id="IPR005818">
    <property type="entry name" value="Histone_H1/H5_H15"/>
</dbReference>
<gene>
    <name evidence="9" type="ORF">HG535_0F05190</name>
</gene>
<accession>A0A7H9B615</accession>
<proteinExistence type="predicted"/>
<comment type="subcellular location">
    <subcellularLocation>
        <location evidence="2">Chromosome</location>
    </subcellularLocation>
    <subcellularLocation>
        <location evidence="1">Nucleus</location>
    </subcellularLocation>
</comment>
<dbReference type="GO" id="GO:0006334">
    <property type="term" value="P:nucleosome assembly"/>
    <property type="evidence" value="ECO:0007669"/>
    <property type="project" value="InterPro"/>
</dbReference>
<dbReference type="GO" id="GO:0031492">
    <property type="term" value="F:nucleosomal DNA binding"/>
    <property type="evidence" value="ECO:0007669"/>
    <property type="project" value="TreeGrafter"/>
</dbReference>
<feature type="region of interest" description="Disordered" evidence="7">
    <location>
        <begin position="256"/>
        <end position="276"/>
    </location>
</feature>
<dbReference type="Pfam" id="PF00538">
    <property type="entry name" value="Linker_histone"/>
    <property type="match status" value="2"/>
</dbReference>
<dbReference type="OrthoDB" id="1110759at2759"/>
<evidence type="ECO:0000256" key="1">
    <source>
        <dbReference type="ARBA" id="ARBA00004123"/>
    </source>
</evidence>
<dbReference type="Gene3D" id="1.10.10.10">
    <property type="entry name" value="Winged helix-like DNA-binding domain superfamily/Winged helix DNA-binding domain"/>
    <property type="match status" value="2"/>
</dbReference>
<feature type="domain" description="H15" evidence="8">
    <location>
        <begin position="68"/>
        <end position="142"/>
    </location>
</feature>
<dbReference type="GO" id="GO:0045910">
    <property type="term" value="P:negative regulation of DNA recombination"/>
    <property type="evidence" value="ECO:0007669"/>
    <property type="project" value="TreeGrafter"/>
</dbReference>
<dbReference type="GO" id="GO:0003690">
    <property type="term" value="F:double-stranded DNA binding"/>
    <property type="evidence" value="ECO:0007669"/>
    <property type="project" value="TreeGrafter"/>
</dbReference>
<protein>
    <recommendedName>
        <fullName evidence="3">Histone H1</fullName>
    </recommendedName>
</protein>
<dbReference type="GO" id="GO:0005634">
    <property type="term" value="C:nucleus"/>
    <property type="evidence" value="ECO:0007669"/>
    <property type="project" value="UniProtKB-SubCell"/>
</dbReference>
<evidence type="ECO:0000256" key="2">
    <source>
        <dbReference type="ARBA" id="ARBA00004286"/>
    </source>
</evidence>
<feature type="compositionally biased region" description="Basic residues" evidence="7">
    <location>
        <begin position="45"/>
        <end position="55"/>
    </location>
</feature>
<evidence type="ECO:0000313" key="9">
    <source>
        <dbReference type="EMBL" id="QLG74007.1"/>
    </source>
</evidence>
<dbReference type="PANTHER" id="PTHR11467">
    <property type="entry name" value="HISTONE H1"/>
    <property type="match status" value="1"/>
</dbReference>
<dbReference type="RefSeq" id="XP_037145732.1">
    <property type="nucleotide sequence ID" value="XM_037289837.1"/>
</dbReference>
<sequence length="276" mass="29008">MAPKKSAIKSKKTGKGVAKANAKAVAKPPAKAPVKATAKAPVKTAGKHPVVKAKGKMSIGVKKEESEASKSYKELITEALLALKERKGSSRPALKKYIKDKYPKIGSSTNFDLYFNNAIKKGVETKDFDQPRGPSGTLKLVKKSAAPAAGTAGTPSPSANTATAANGKSANGVKKTHEKVKQAKKAPSPIANPTYRDMILAGLLKLNDGKGSSRIALKKFVKDQFFPSSKATSNFDHLFNSAIKKGVETGAFAQPKGPSGLLKKGKGKPIMQKITA</sequence>
<evidence type="ECO:0000259" key="8">
    <source>
        <dbReference type="PROSITE" id="PS51504"/>
    </source>
</evidence>
<keyword evidence="6" id="KW-0539">Nucleus</keyword>
<feature type="compositionally biased region" description="Basic residues" evidence="7">
    <location>
        <begin position="174"/>
        <end position="184"/>
    </location>
</feature>